<dbReference type="AlphaFoldDB" id="A0A4R5VM31"/>
<gene>
    <name evidence="4" type="primary">mnmH</name>
    <name evidence="4" type="ORF">E2K98_22185</name>
    <name evidence="3" type="ORF">RCG21_23580</name>
</gene>
<dbReference type="NCBIfam" id="TIGR03167">
    <property type="entry name" value="tRNA_sel_U_synt"/>
    <property type="match status" value="1"/>
</dbReference>
<dbReference type="Proteomes" id="UP000295132">
    <property type="component" value="Unassembled WGS sequence"/>
</dbReference>
<reference evidence="3" key="2">
    <citation type="submission" date="2023-08" db="EMBL/GenBank/DDBJ databases">
        <title>Nitrogen cycling bacteria in agricultural field soils.</title>
        <authorList>
            <person name="Jang J."/>
        </authorList>
    </citation>
    <scope>NUCLEOTIDE SEQUENCE</scope>
    <source>
        <strain evidence="3">PS3-36</strain>
    </source>
</reference>
<dbReference type="Gene3D" id="3.40.50.300">
    <property type="entry name" value="P-loop containing nucleotide triphosphate hydrolases"/>
    <property type="match status" value="1"/>
</dbReference>
<dbReference type="InterPro" id="IPR027417">
    <property type="entry name" value="P-loop_NTPase"/>
</dbReference>
<evidence type="ECO:0000256" key="1">
    <source>
        <dbReference type="ARBA" id="ARBA00023266"/>
    </source>
</evidence>
<dbReference type="PANTHER" id="PTHR30401">
    <property type="entry name" value="TRNA 2-SELENOURIDINE SYNTHASE"/>
    <property type="match status" value="1"/>
</dbReference>
<keyword evidence="6" id="KW-1185">Reference proteome</keyword>
<evidence type="ECO:0000313" key="6">
    <source>
        <dbReference type="Proteomes" id="UP001178888"/>
    </source>
</evidence>
<reference evidence="4 5" key="1">
    <citation type="submission" date="2019-03" db="EMBL/GenBank/DDBJ databases">
        <title>Bacillus niacini sp. nov. a Nicotinate-Metabolizing Mesophile Isolated from Soil.</title>
        <authorList>
            <person name="Zhang G."/>
        </authorList>
    </citation>
    <scope>NUCLEOTIDE SEQUENCE [LARGE SCALE GENOMIC DNA]</scope>
    <source>
        <strain evidence="4 5">WN066</strain>
    </source>
</reference>
<dbReference type="SMART" id="SM00450">
    <property type="entry name" value="RHOD"/>
    <property type="match status" value="1"/>
</dbReference>
<feature type="domain" description="Rhodanese" evidence="2">
    <location>
        <begin position="11"/>
        <end position="133"/>
    </location>
</feature>
<dbReference type="RefSeq" id="WP_133338038.1">
    <property type="nucleotide sequence ID" value="NZ_JAVGVR010000001.1"/>
</dbReference>
<dbReference type="SUPFAM" id="SSF52540">
    <property type="entry name" value="P-loop containing nucleoside triphosphate hydrolases"/>
    <property type="match status" value="1"/>
</dbReference>
<sequence>MKEIHAEDFSKLKNPVIIDVRSPIEFKDGAIPGAINVPLFTDEERAVIGTVYKQEGQAVAKWRAMEFVSPKIPEMLHKIKDLASNGDELIINCWRGGMRSNAVVTFLEFSGIYSWRLVGGYKAFRQFILSQIPTMFPEKAVVLHGLTGVGKTVILKNLNRKGYPVLDLEEMAGHRGSIFGTIGLSDGHNQKTFDSLLYKGLKEIKGSSYFLIEAESKRIGKAVQPEELMEKKRQGINFYIHSPIEQRINLLIDEYVTPYKDEPWYDEKIQEGLDKVLRRVTNADTKNGLIDALKNHDYPKLIQALLEHYYDPRYDHKRYEYEGDFIDIPAENPDEAADRIITHLDTLTFKGKKAMEPLF</sequence>
<protein>
    <submittedName>
        <fullName evidence="4">tRNA 2-selenouridine(34) synthase MnmH</fullName>
        <ecNumber evidence="3">2.5.1.-</ecNumber>
    </submittedName>
</protein>
<dbReference type="NCBIfam" id="NF008750">
    <property type="entry name" value="PRK11784.1-2"/>
    <property type="match status" value="1"/>
</dbReference>
<dbReference type="Pfam" id="PF26341">
    <property type="entry name" value="AAA_SelU"/>
    <property type="match status" value="1"/>
</dbReference>
<dbReference type="Proteomes" id="UP001178888">
    <property type="component" value="Unassembled WGS sequence"/>
</dbReference>
<dbReference type="PANTHER" id="PTHR30401:SF0">
    <property type="entry name" value="TRNA 2-SELENOURIDINE SYNTHASE"/>
    <property type="match status" value="1"/>
</dbReference>
<dbReference type="PROSITE" id="PS50206">
    <property type="entry name" value="RHODANESE_3"/>
    <property type="match status" value="1"/>
</dbReference>
<evidence type="ECO:0000313" key="4">
    <source>
        <dbReference type="EMBL" id="TDK58919.1"/>
    </source>
</evidence>
<dbReference type="GO" id="GO:0002098">
    <property type="term" value="P:tRNA wobble uridine modification"/>
    <property type="evidence" value="ECO:0007669"/>
    <property type="project" value="InterPro"/>
</dbReference>
<accession>A0A4R5VM31</accession>
<name>A0A4R5VM31_9BACI</name>
<evidence type="ECO:0000313" key="5">
    <source>
        <dbReference type="Proteomes" id="UP000295132"/>
    </source>
</evidence>
<comment type="caution">
    <text evidence="4">The sequence shown here is derived from an EMBL/GenBank/DDBJ whole genome shotgun (WGS) entry which is preliminary data.</text>
</comment>
<dbReference type="EMBL" id="SMYO01000011">
    <property type="protein sequence ID" value="TDK58919.1"/>
    <property type="molecule type" value="Genomic_DNA"/>
</dbReference>
<dbReference type="EC" id="2.5.1.-" evidence="3"/>
<evidence type="ECO:0000259" key="2">
    <source>
        <dbReference type="PROSITE" id="PS50206"/>
    </source>
</evidence>
<dbReference type="InterPro" id="IPR036873">
    <property type="entry name" value="Rhodanese-like_dom_sf"/>
</dbReference>
<dbReference type="InterPro" id="IPR058840">
    <property type="entry name" value="AAA_SelU"/>
</dbReference>
<evidence type="ECO:0000313" key="3">
    <source>
        <dbReference type="EMBL" id="MDQ6599280.1"/>
    </source>
</evidence>
<dbReference type="Gene3D" id="3.40.250.10">
    <property type="entry name" value="Rhodanese-like domain"/>
    <property type="match status" value="1"/>
</dbReference>
<dbReference type="EMBL" id="JAVGVR010000001">
    <property type="protein sequence ID" value="MDQ6599280.1"/>
    <property type="molecule type" value="Genomic_DNA"/>
</dbReference>
<dbReference type="InterPro" id="IPR017582">
    <property type="entry name" value="SelU"/>
</dbReference>
<dbReference type="GO" id="GO:0043828">
    <property type="term" value="F:tRNA 2-selenouridine synthase activity"/>
    <property type="evidence" value="ECO:0007669"/>
    <property type="project" value="InterPro"/>
</dbReference>
<proteinExistence type="predicted"/>
<dbReference type="InterPro" id="IPR001763">
    <property type="entry name" value="Rhodanese-like_dom"/>
</dbReference>
<dbReference type="Pfam" id="PF00581">
    <property type="entry name" value="Rhodanese"/>
    <property type="match status" value="1"/>
</dbReference>
<dbReference type="SUPFAM" id="SSF52821">
    <property type="entry name" value="Rhodanese/Cell cycle control phosphatase"/>
    <property type="match status" value="1"/>
</dbReference>
<organism evidence="4 5">
    <name type="scientific">Bacillus salipaludis</name>
    <dbReference type="NCBI Taxonomy" id="2547811"/>
    <lineage>
        <taxon>Bacteria</taxon>
        <taxon>Bacillati</taxon>
        <taxon>Bacillota</taxon>
        <taxon>Bacilli</taxon>
        <taxon>Bacillales</taxon>
        <taxon>Bacillaceae</taxon>
        <taxon>Bacillus</taxon>
    </lineage>
</organism>
<keyword evidence="1" id="KW-0711">Selenium</keyword>
<keyword evidence="3" id="KW-0808">Transferase</keyword>